<proteinExistence type="predicted"/>
<evidence type="ECO:0000313" key="2">
    <source>
        <dbReference type="Proteomes" id="UP000019763"/>
    </source>
</evidence>
<keyword evidence="2" id="KW-1185">Reference proteome</keyword>
<dbReference type="GeneID" id="22915919"/>
<dbReference type="RefSeq" id="XP_011133376.1">
    <property type="nucleotide sequence ID" value="XM_011135074.1"/>
</dbReference>
<dbReference type="Proteomes" id="UP000019763">
    <property type="component" value="Unassembled WGS sequence"/>
</dbReference>
<protein>
    <submittedName>
        <fullName evidence="1">Uncharacterized protein</fullName>
    </submittedName>
</protein>
<dbReference type="EMBL" id="AFNH02001308">
    <property type="protein sequence ID" value="EZG43392.1"/>
    <property type="molecule type" value="Genomic_DNA"/>
</dbReference>
<organism evidence="1 2">
    <name type="scientific">Gregarina niphandrodes</name>
    <name type="common">Septate eugregarine</name>
    <dbReference type="NCBI Taxonomy" id="110365"/>
    <lineage>
        <taxon>Eukaryota</taxon>
        <taxon>Sar</taxon>
        <taxon>Alveolata</taxon>
        <taxon>Apicomplexa</taxon>
        <taxon>Conoidasida</taxon>
        <taxon>Gregarinasina</taxon>
        <taxon>Eugregarinorida</taxon>
        <taxon>Gregarinidae</taxon>
        <taxon>Gregarina</taxon>
    </lineage>
</organism>
<accession>A0A023AXM4</accession>
<dbReference type="VEuPathDB" id="CryptoDB:GNI_174100"/>
<evidence type="ECO:0000313" key="1">
    <source>
        <dbReference type="EMBL" id="EZG43392.1"/>
    </source>
</evidence>
<comment type="caution">
    <text evidence="1">The sequence shown here is derived from an EMBL/GenBank/DDBJ whole genome shotgun (WGS) entry which is preliminary data.</text>
</comment>
<dbReference type="AlphaFoldDB" id="A0A023AXM4"/>
<gene>
    <name evidence="1" type="ORF">GNI_174100</name>
</gene>
<reference evidence="1" key="1">
    <citation type="submission" date="2013-12" db="EMBL/GenBank/DDBJ databases">
        <authorList>
            <person name="Omoto C.K."/>
            <person name="Sibley D."/>
            <person name="Venepally P."/>
            <person name="Hadjithomas M."/>
            <person name="Karamycheva S."/>
            <person name="Brunk B."/>
            <person name="Roos D."/>
            <person name="Caler E."/>
            <person name="Lorenzi H."/>
        </authorList>
    </citation>
    <scope>NUCLEOTIDE SEQUENCE</scope>
</reference>
<name>A0A023AXM4_GRENI</name>
<sequence>MMRLFNFGSRSTTQAIEQLRDSAKDQIQATAQNAKAAIDVATSYVGTAIPQMRAARDTMSDTVAAIRDRGTLFHDAKTTVVSAAATVRDVLIATVDIPPKRLLFQQEALQRQEEALREQQK</sequence>